<keyword evidence="4 6" id="KW-0472">Membrane</keyword>
<feature type="region of interest" description="Disordered" evidence="5">
    <location>
        <begin position="370"/>
        <end position="403"/>
    </location>
</feature>
<feature type="transmembrane region" description="Helical" evidence="6">
    <location>
        <begin position="109"/>
        <end position="131"/>
    </location>
</feature>
<dbReference type="STRING" id="34508.A0A4U5LVN9"/>
<evidence type="ECO:0000256" key="5">
    <source>
        <dbReference type="SAM" id="MobiDB-lite"/>
    </source>
</evidence>
<keyword evidence="2 6" id="KW-0812">Transmembrane</keyword>
<comment type="subcellular location">
    <subcellularLocation>
        <location evidence="1">Membrane</location>
    </subcellularLocation>
</comment>
<feature type="transmembrane region" description="Helical" evidence="6">
    <location>
        <begin position="32"/>
        <end position="55"/>
    </location>
</feature>
<dbReference type="PROSITE" id="PS50262">
    <property type="entry name" value="G_PROTEIN_RECEP_F1_2"/>
    <property type="match status" value="1"/>
</dbReference>
<feature type="transmembrane region" description="Helical" evidence="6">
    <location>
        <begin position="193"/>
        <end position="223"/>
    </location>
</feature>
<feature type="transmembrane region" description="Helical" evidence="6">
    <location>
        <begin position="257"/>
        <end position="277"/>
    </location>
</feature>
<accession>A0A4U5LVN9</accession>
<reference evidence="8 9" key="1">
    <citation type="journal article" date="2015" name="Genome Biol.">
        <title>Comparative genomics of Steinernema reveals deeply conserved gene regulatory networks.</title>
        <authorList>
            <person name="Dillman A.R."/>
            <person name="Macchietto M."/>
            <person name="Porter C.F."/>
            <person name="Rogers A."/>
            <person name="Williams B."/>
            <person name="Antoshechkin I."/>
            <person name="Lee M.M."/>
            <person name="Goodwin Z."/>
            <person name="Lu X."/>
            <person name="Lewis E.E."/>
            <person name="Goodrich-Blair H."/>
            <person name="Stock S.P."/>
            <person name="Adams B.J."/>
            <person name="Sternberg P.W."/>
            <person name="Mortazavi A."/>
        </authorList>
    </citation>
    <scope>NUCLEOTIDE SEQUENCE [LARGE SCALE GENOMIC DNA]</scope>
    <source>
        <strain evidence="8 9">ALL</strain>
    </source>
</reference>
<keyword evidence="3 6" id="KW-1133">Transmembrane helix</keyword>
<dbReference type="SUPFAM" id="SSF81321">
    <property type="entry name" value="Family A G protein-coupled receptor-like"/>
    <property type="match status" value="1"/>
</dbReference>
<dbReference type="EMBL" id="AZBU02000011">
    <property type="protein sequence ID" value="TKR60221.1"/>
    <property type="molecule type" value="Genomic_DNA"/>
</dbReference>
<dbReference type="GO" id="GO:0016020">
    <property type="term" value="C:membrane"/>
    <property type="evidence" value="ECO:0007669"/>
    <property type="project" value="UniProtKB-SubCell"/>
</dbReference>
<feature type="transmembrane region" description="Helical" evidence="6">
    <location>
        <begin position="152"/>
        <end position="173"/>
    </location>
</feature>
<evidence type="ECO:0000256" key="6">
    <source>
        <dbReference type="SAM" id="Phobius"/>
    </source>
</evidence>
<dbReference type="InterPro" id="IPR017452">
    <property type="entry name" value="GPCR_Rhodpsn_7TM"/>
</dbReference>
<feature type="transmembrane region" description="Helical" evidence="6">
    <location>
        <begin position="67"/>
        <end position="89"/>
    </location>
</feature>
<evidence type="ECO:0000256" key="2">
    <source>
        <dbReference type="ARBA" id="ARBA00022692"/>
    </source>
</evidence>
<feature type="domain" description="G-protein coupled receptors family 1 profile" evidence="7">
    <location>
        <begin position="48"/>
        <end position="316"/>
    </location>
</feature>
<evidence type="ECO:0000256" key="4">
    <source>
        <dbReference type="ARBA" id="ARBA00023136"/>
    </source>
</evidence>
<dbReference type="Pfam" id="PF00001">
    <property type="entry name" value="7tm_1"/>
    <property type="match status" value="1"/>
</dbReference>
<protein>
    <recommendedName>
        <fullName evidence="7">G-protein coupled receptors family 1 profile domain-containing protein</fullName>
    </recommendedName>
</protein>
<organism evidence="8 9">
    <name type="scientific">Steinernema carpocapsae</name>
    <name type="common">Entomopathogenic nematode</name>
    <dbReference type="NCBI Taxonomy" id="34508"/>
    <lineage>
        <taxon>Eukaryota</taxon>
        <taxon>Metazoa</taxon>
        <taxon>Ecdysozoa</taxon>
        <taxon>Nematoda</taxon>
        <taxon>Chromadorea</taxon>
        <taxon>Rhabditida</taxon>
        <taxon>Tylenchina</taxon>
        <taxon>Panagrolaimomorpha</taxon>
        <taxon>Strongyloidoidea</taxon>
        <taxon>Steinernematidae</taxon>
        <taxon>Steinernema</taxon>
    </lineage>
</organism>
<dbReference type="PANTHER" id="PTHR46895:SF8">
    <property type="entry name" value="G-PROTEIN COUPLED RECEPTORS FAMILY 1 PROFILE DOMAIN-CONTAINING PROTEIN"/>
    <property type="match status" value="1"/>
</dbReference>
<evidence type="ECO:0000313" key="8">
    <source>
        <dbReference type="EMBL" id="TKR60221.1"/>
    </source>
</evidence>
<reference evidence="8 9" key="2">
    <citation type="journal article" date="2019" name="G3 (Bethesda)">
        <title>Hybrid Assembly of the Genome of the Entomopathogenic Nematode Steinernema carpocapsae Identifies the X-Chromosome.</title>
        <authorList>
            <person name="Serra L."/>
            <person name="Macchietto M."/>
            <person name="Macias-Munoz A."/>
            <person name="McGill C.J."/>
            <person name="Rodriguez I.M."/>
            <person name="Rodriguez B."/>
            <person name="Murad R."/>
            <person name="Mortazavi A."/>
        </authorList>
    </citation>
    <scope>NUCLEOTIDE SEQUENCE [LARGE SCALE GENOMIC DNA]</scope>
    <source>
        <strain evidence="8 9">ALL</strain>
    </source>
</reference>
<dbReference type="InterPro" id="IPR000276">
    <property type="entry name" value="GPCR_Rhodpsn"/>
</dbReference>
<dbReference type="Proteomes" id="UP000298663">
    <property type="component" value="Unassembled WGS sequence"/>
</dbReference>
<comment type="caution">
    <text evidence="8">The sequence shown here is derived from an EMBL/GenBank/DDBJ whole genome shotgun (WGS) entry which is preliminary data.</text>
</comment>
<feature type="transmembrane region" description="Helical" evidence="6">
    <location>
        <begin position="297"/>
        <end position="318"/>
    </location>
</feature>
<dbReference type="OrthoDB" id="9990906at2759"/>
<dbReference type="AlphaFoldDB" id="A0A4U5LVN9"/>
<proteinExistence type="predicted"/>
<dbReference type="GO" id="GO:0004930">
    <property type="term" value="F:G protein-coupled receptor activity"/>
    <property type="evidence" value="ECO:0007669"/>
    <property type="project" value="InterPro"/>
</dbReference>
<keyword evidence="9" id="KW-1185">Reference proteome</keyword>
<evidence type="ECO:0000259" key="7">
    <source>
        <dbReference type="PROSITE" id="PS50262"/>
    </source>
</evidence>
<sequence length="429" mass="48300">MNVSTTPSPTLAATFNAISEDPDAWKRSLMRILYTHVFLVQFLLGFGGNTLNLLVLLSKKMRSRTNILFAAMAVADLTFLVFYLFTYFYFAGYFAHKSVVSSWYLTYNIYITGFCNWFSAVSIWLMLAVTIERVTVIRRPFQSSNRLLSVNFFVTIAVIFIFTFVITFFQPISLKTVVVNNRYVRQHNNPSLATAWTVFHALAVVVLPFIISLILNFLLVIALRQQTFLAGLILSEGDQLKSQQPLISSRNRTEKKVTTIVVVILTSFLICNAPGAVVQVLRMFEIRFKTELNNQLLHAGMNCLAVTGKVLNFILFCLSSSHFRKNLWSHLRSCIPPLRRVQSGPSINSKSNGFSLTVLTTVAANNHLDRVNNNSSRPHSRLHKLSSDTPMTSKKPKLSHIETSASSEYHDIVLVAKSRAKRAASATEV</sequence>
<evidence type="ECO:0000256" key="1">
    <source>
        <dbReference type="ARBA" id="ARBA00004370"/>
    </source>
</evidence>
<evidence type="ECO:0000313" key="9">
    <source>
        <dbReference type="Proteomes" id="UP000298663"/>
    </source>
</evidence>
<dbReference type="Gene3D" id="1.20.1070.10">
    <property type="entry name" value="Rhodopsin 7-helix transmembrane proteins"/>
    <property type="match status" value="1"/>
</dbReference>
<gene>
    <name evidence="8" type="ORF">L596_027504</name>
</gene>
<evidence type="ECO:0000256" key="3">
    <source>
        <dbReference type="ARBA" id="ARBA00022989"/>
    </source>
</evidence>
<dbReference type="PRINTS" id="PR00237">
    <property type="entry name" value="GPCRRHODOPSN"/>
</dbReference>
<name>A0A4U5LVN9_STECR</name>
<dbReference type="CDD" id="cd14978">
    <property type="entry name" value="7tmA_FMRFamide_R-like"/>
    <property type="match status" value="1"/>
</dbReference>
<dbReference type="PANTHER" id="PTHR46895">
    <property type="entry name" value="PROTEIN CBG20548-RELATED"/>
    <property type="match status" value="1"/>
</dbReference>